<feature type="signal peptide" evidence="5">
    <location>
        <begin position="1"/>
        <end position="28"/>
    </location>
</feature>
<dbReference type="SUPFAM" id="SSF53649">
    <property type="entry name" value="Alkaline phosphatase-like"/>
    <property type="match status" value="1"/>
</dbReference>
<dbReference type="InterPro" id="IPR000917">
    <property type="entry name" value="Sulfatase_N"/>
</dbReference>
<evidence type="ECO:0000256" key="2">
    <source>
        <dbReference type="ARBA" id="ARBA00022723"/>
    </source>
</evidence>
<dbReference type="PROSITE" id="PS00523">
    <property type="entry name" value="SULFATASE_1"/>
    <property type="match status" value="1"/>
</dbReference>
<keyword evidence="3" id="KW-0378">Hydrolase</keyword>
<evidence type="ECO:0000259" key="6">
    <source>
        <dbReference type="Pfam" id="PF00884"/>
    </source>
</evidence>
<name>A0ABY7VSJ1_9BACT</name>
<dbReference type="Pfam" id="PF00884">
    <property type="entry name" value="Sulfatase"/>
    <property type="match status" value="1"/>
</dbReference>
<dbReference type="EMBL" id="CP117811">
    <property type="protein sequence ID" value="WDE96218.1"/>
    <property type="molecule type" value="Genomic_DNA"/>
</dbReference>
<evidence type="ECO:0000256" key="1">
    <source>
        <dbReference type="ARBA" id="ARBA00008779"/>
    </source>
</evidence>
<dbReference type="InterPro" id="IPR024607">
    <property type="entry name" value="Sulfatase_CS"/>
</dbReference>
<evidence type="ECO:0000256" key="4">
    <source>
        <dbReference type="ARBA" id="ARBA00022837"/>
    </source>
</evidence>
<sequence>MTINKMKKFSGGLMAFATIFAGSSNIQANEPIIRDAEYYLLEAQNAEKWAKDDMAIEQKLESFMKKNGGKAPNIVYILLDDLGFGEIGMPDLDVIRGYKTPNISKFATEGLSMQRMYSEPSCTPTRVAMMTGRLPVRTGMVEAKATISGEGLSGKEVLLPEVLLKAGYTTSHVGKWHLGELEQSYANNQGFEHAEFPIHQQGQLAIMHKDSERQHIITGVQKNGAAQTFTLDKSFVADPSNMVTGLEQDKDGKLYEVDLKPGEQWSQAKYRAMNERYQTNTIKELRRLAKQDKPFFLNYWPLFPLSFVRENREFKTLNGGTVAESIVECDQWIGDILKEIDKLGLAKNTIVIIMGDNGPFMQYAGPSGQSDRIYRGGKADHLEGGVRVNAFMRWEGVIEPGTRAEDIIHVSDLYTTFARLAGAEKHIPRDRIIDGFDQSGVLMLGETHGRRDYVFVYEGTALKSIVKNKYKMHLPAPGENPIAAKIFDLYRDSREDRPMDSIQYGPWAGGQFANIAKRHMMRKMKYPDNKATYGMPYEGIQNLRPETKQMIELFKVAMMAPKK</sequence>
<protein>
    <submittedName>
        <fullName evidence="7">Sulfatase-like hydrolase/transferase</fullName>
    </submittedName>
</protein>
<dbReference type="Proteomes" id="UP001214250">
    <property type="component" value="Chromosome 1"/>
</dbReference>
<keyword evidence="4" id="KW-0106">Calcium</keyword>
<feature type="domain" description="Sulfatase N-terminal" evidence="6">
    <location>
        <begin position="72"/>
        <end position="423"/>
    </location>
</feature>
<keyword evidence="8" id="KW-1185">Reference proteome</keyword>
<comment type="similarity">
    <text evidence="1">Belongs to the sulfatase family.</text>
</comment>
<reference evidence="7 8" key="1">
    <citation type="submission" date="2023-02" db="EMBL/GenBank/DDBJ databases">
        <title>Genome sequence of Lentisphaera profundi SAORIC-696.</title>
        <authorList>
            <person name="Kim e."/>
            <person name="Cho J.-C."/>
            <person name="Choi A."/>
            <person name="Kang I."/>
        </authorList>
    </citation>
    <scope>NUCLEOTIDE SEQUENCE [LARGE SCALE GENOMIC DNA]</scope>
    <source>
        <strain evidence="7 8">SAORIC-696</strain>
    </source>
</reference>
<evidence type="ECO:0000313" key="7">
    <source>
        <dbReference type="EMBL" id="WDE96218.1"/>
    </source>
</evidence>
<keyword evidence="5" id="KW-0732">Signal</keyword>
<dbReference type="PROSITE" id="PS00149">
    <property type="entry name" value="SULFATASE_2"/>
    <property type="match status" value="1"/>
</dbReference>
<evidence type="ECO:0000256" key="5">
    <source>
        <dbReference type="SAM" id="SignalP"/>
    </source>
</evidence>
<organism evidence="7 8">
    <name type="scientific">Lentisphaera profundi</name>
    <dbReference type="NCBI Taxonomy" id="1658616"/>
    <lineage>
        <taxon>Bacteria</taxon>
        <taxon>Pseudomonadati</taxon>
        <taxon>Lentisphaerota</taxon>
        <taxon>Lentisphaeria</taxon>
        <taxon>Lentisphaerales</taxon>
        <taxon>Lentisphaeraceae</taxon>
        <taxon>Lentisphaera</taxon>
    </lineage>
</organism>
<dbReference type="Gene3D" id="3.40.720.10">
    <property type="entry name" value="Alkaline Phosphatase, subunit A"/>
    <property type="match status" value="1"/>
</dbReference>
<dbReference type="PANTHER" id="PTHR42693">
    <property type="entry name" value="ARYLSULFATASE FAMILY MEMBER"/>
    <property type="match status" value="1"/>
</dbReference>
<dbReference type="InterPro" id="IPR017850">
    <property type="entry name" value="Alkaline_phosphatase_core_sf"/>
</dbReference>
<feature type="chain" id="PRO_5047470248" evidence="5">
    <location>
        <begin position="29"/>
        <end position="563"/>
    </location>
</feature>
<keyword evidence="2" id="KW-0479">Metal-binding</keyword>
<dbReference type="RefSeq" id="WP_274150294.1">
    <property type="nucleotide sequence ID" value="NZ_CP117811.1"/>
</dbReference>
<gene>
    <name evidence="7" type="ORF">PQO03_10910</name>
</gene>
<evidence type="ECO:0000313" key="8">
    <source>
        <dbReference type="Proteomes" id="UP001214250"/>
    </source>
</evidence>
<dbReference type="Gene3D" id="3.30.1120.10">
    <property type="match status" value="1"/>
</dbReference>
<dbReference type="InterPro" id="IPR050738">
    <property type="entry name" value="Sulfatase"/>
</dbReference>
<proteinExistence type="inferred from homology"/>
<evidence type="ECO:0000256" key="3">
    <source>
        <dbReference type="ARBA" id="ARBA00022801"/>
    </source>
</evidence>
<accession>A0ABY7VSJ1</accession>
<dbReference type="PANTHER" id="PTHR42693:SF33">
    <property type="entry name" value="ARYLSULFATASE"/>
    <property type="match status" value="1"/>
</dbReference>